<evidence type="ECO:0000256" key="4">
    <source>
        <dbReference type="ARBA" id="ARBA00022827"/>
    </source>
</evidence>
<dbReference type="SUPFAM" id="SSF51905">
    <property type="entry name" value="FAD/NAD(P)-binding domain"/>
    <property type="match status" value="1"/>
</dbReference>
<dbReference type="PIRSF" id="PIRSF000137">
    <property type="entry name" value="Alcohol_oxidase"/>
    <property type="match status" value="1"/>
</dbReference>
<evidence type="ECO:0000256" key="5">
    <source>
        <dbReference type="PIRSR" id="PIRSR000137-2"/>
    </source>
</evidence>
<dbReference type="Gene3D" id="3.30.560.10">
    <property type="entry name" value="Glucose Oxidase, domain 3"/>
    <property type="match status" value="1"/>
</dbReference>
<keyword evidence="7" id="KW-1133">Transmembrane helix</keyword>
<dbReference type="Pfam" id="PF05199">
    <property type="entry name" value="GMC_oxred_C"/>
    <property type="match status" value="1"/>
</dbReference>
<comment type="cofactor">
    <cofactor evidence="1 5">
        <name>FAD</name>
        <dbReference type="ChEBI" id="CHEBI:57692"/>
    </cofactor>
</comment>
<dbReference type="Proteomes" id="UP001162162">
    <property type="component" value="Unassembled WGS sequence"/>
</dbReference>
<evidence type="ECO:0000256" key="6">
    <source>
        <dbReference type="RuleBase" id="RU003968"/>
    </source>
</evidence>
<sequence length="616" mass="69706">MYLSKRFIIIFLYFILINLFGIFLYFLEYVDLLFCSDCKEIDSSEVFDYIVVGAGSAGSIIARRLGEDKTLKILLLEVGKYDNTLLDIPSVGLLLQKSVFDWQYVTTPQLASCLALDNNASHWPMGKIVGGTSMLNNMVYTRGHFEDFNEWFQRKKNYNYDTDVLPYFRKLESNRHETKSSVYIKDLIFTSILPDILLDAATSLGFRVSQDTTDCNIGFGMPKVTIHKGSRWTTAHHLLSLNKPNIFLRTNRFVEEVLFHNNYEAYGVKYSYWGKSFYAKASNGVILSAGTIGSPKLLMLSGIGPKDHLDDLNIPCKVNLPVGENLLDHVTTGLDLILLNQSLGIGIEQMLSPYSIFEYFWYGTGPWTTGGCEVLGFMDTQSPISSHSCSKRPDLQFMVMPLGLNEDGGTLIRRLMGISDYTWNNYFALLNQTKTMTILPVLLHPKSRGTVRLKDKCFKSSPIINPKYLSNKDDVEILIRGINVIKKLTGTDAMKKLGARLNDNIFPGCENFKFDSHFYWECYVRHLTITSYHPVGTNKMGEETDSTTVVDFNFQVKGTNNLFVVDASVLPTNPSGNINGPILMLAEVASDAIKYRDFLNRERCSIEEIFIAKNYC</sequence>
<feature type="binding site" evidence="5">
    <location>
        <position position="254"/>
    </location>
    <ligand>
        <name>FAD</name>
        <dbReference type="ChEBI" id="CHEBI:57692"/>
    </ligand>
</feature>
<dbReference type="InterPro" id="IPR007867">
    <property type="entry name" value="GMC_OxRtase_C"/>
</dbReference>
<dbReference type="PROSITE" id="PS00623">
    <property type="entry name" value="GMC_OXRED_1"/>
    <property type="match status" value="1"/>
</dbReference>
<dbReference type="InterPro" id="IPR000172">
    <property type="entry name" value="GMC_OxRdtase_N"/>
</dbReference>
<evidence type="ECO:0000256" key="7">
    <source>
        <dbReference type="SAM" id="Phobius"/>
    </source>
</evidence>
<keyword evidence="7" id="KW-0812">Transmembrane</keyword>
<protein>
    <recommendedName>
        <fullName evidence="8 9">Glucose-methanol-choline oxidoreductase N-terminal domain-containing protein</fullName>
    </recommendedName>
</protein>
<evidence type="ECO:0000259" key="8">
    <source>
        <dbReference type="PROSITE" id="PS00623"/>
    </source>
</evidence>
<accession>A0AAV8YSB0</accession>
<keyword evidence="4 5" id="KW-0274">FAD</keyword>
<feature type="transmembrane region" description="Helical" evidence="7">
    <location>
        <begin position="7"/>
        <end position="27"/>
    </location>
</feature>
<keyword evidence="11" id="KW-1185">Reference proteome</keyword>
<evidence type="ECO:0000313" key="10">
    <source>
        <dbReference type="EMBL" id="KAJ8953917.1"/>
    </source>
</evidence>
<dbReference type="InterPro" id="IPR012132">
    <property type="entry name" value="GMC_OxRdtase"/>
</dbReference>
<comment type="caution">
    <text evidence="10">The sequence shown here is derived from an EMBL/GenBank/DDBJ whole genome shotgun (WGS) entry which is preliminary data.</text>
</comment>
<evidence type="ECO:0000259" key="9">
    <source>
        <dbReference type="PROSITE" id="PS00624"/>
    </source>
</evidence>
<feature type="domain" description="Glucose-methanol-choline oxidoreductase N-terminal" evidence="8">
    <location>
        <begin position="126"/>
        <end position="149"/>
    </location>
</feature>
<keyword evidence="3 6" id="KW-0285">Flavoprotein</keyword>
<name>A0AAV8YSB0_9CUCU</name>
<gene>
    <name evidence="10" type="ORF">NQ318_019157</name>
</gene>
<feature type="binding site" evidence="5">
    <location>
        <position position="132"/>
    </location>
    <ligand>
        <name>FAD</name>
        <dbReference type="ChEBI" id="CHEBI:57692"/>
    </ligand>
</feature>
<dbReference type="PANTHER" id="PTHR11552">
    <property type="entry name" value="GLUCOSE-METHANOL-CHOLINE GMC OXIDOREDUCTASE"/>
    <property type="match status" value="1"/>
</dbReference>
<feature type="domain" description="Glucose-methanol-choline oxidoreductase N-terminal" evidence="9">
    <location>
        <begin position="290"/>
        <end position="304"/>
    </location>
</feature>
<dbReference type="EMBL" id="JAPWTK010000052">
    <property type="protein sequence ID" value="KAJ8953917.1"/>
    <property type="molecule type" value="Genomic_DNA"/>
</dbReference>
<evidence type="ECO:0000313" key="11">
    <source>
        <dbReference type="Proteomes" id="UP001162162"/>
    </source>
</evidence>
<organism evidence="10 11">
    <name type="scientific">Aromia moschata</name>
    <dbReference type="NCBI Taxonomy" id="1265417"/>
    <lineage>
        <taxon>Eukaryota</taxon>
        <taxon>Metazoa</taxon>
        <taxon>Ecdysozoa</taxon>
        <taxon>Arthropoda</taxon>
        <taxon>Hexapoda</taxon>
        <taxon>Insecta</taxon>
        <taxon>Pterygota</taxon>
        <taxon>Neoptera</taxon>
        <taxon>Endopterygota</taxon>
        <taxon>Coleoptera</taxon>
        <taxon>Polyphaga</taxon>
        <taxon>Cucujiformia</taxon>
        <taxon>Chrysomeloidea</taxon>
        <taxon>Cerambycidae</taxon>
        <taxon>Cerambycinae</taxon>
        <taxon>Callichromatini</taxon>
        <taxon>Aromia</taxon>
    </lineage>
</organism>
<dbReference type="Pfam" id="PF00732">
    <property type="entry name" value="GMC_oxred_N"/>
    <property type="match status" value="1"/>
</dbReference>
<keyword evidence="7" id="KW-0472">Membrane</keyword>
<reference evidence="10" key="1">
    <citation type="journal article" date="2023" name="Insect Mol. Biol.">
        <title>Genome sequencing provides insights into the evolution of gene families encoding plant cell wall-degrading enzymes in longhorned beetles.</title>
        <authorList>
            <person name="Shin N.R."/>
            <person name="Okamura Y."/>
            <person name="Kirsch R."/>
            <person name="Pauchet Y."/>
        </authorList>
    </citation>
    <scope>NUCLEOTIDE SEQUENCE</scope>
    <source>
        <strain evidence="10">AMC_N1</strain>
    </source>
</reference>
<evidence type="ECO:0000256" key="3">
    <source>
        <dbReference type="ARBA" id="ARBA00022630"/>
    </source>
</evidence>
<dbReference type="PROSITE" id="PS00624">
    <property type="entry name" value="GMC_OXRED_2"/>
    <property type="match status" value="1"/>
</dbReference>
<proteinExistence type="inferred from homology"/>
<dbReference type="InterPro" id="IPR036188">
    <property type="entry name" value="FAD/NAD-bd_sf"/>
</dbReference>
<dbReference type="GO" id="GO:0016614">
    <property type="term" value="F:oxidoreductase activity, acting on CH-OH group of donors"/>
    <property type="evidence" value="ECO:0007669"/>
    <property type="project" value="InterPro"/>
</dbReference>
<evidence type="ECO:0000256" key="2">
    <source>
        <dbReference type="ARBA" id="ARBA00010790"/>
    </source>
</evidence>
<feature type="binding site" evidence="5">
    <location>
        <begin position="136"/>
        <end position="139"/>
    </location>
    <ligand>
        <name>FAD</name>
        <dbReference type="ChEBI" id="CHEBI:57692"/>
    </ligand>
</feature>
<dbReference type="GO" id="GO:0050660">
    <property type="term" value="F:flavin adenine dinucleotide binding"/>
    <property type="evidence" value="ECO:0007669"/>
    <property type="project" value="InterPro"/>
</dbReference>
<comment type="similarity">
    <text evidence="2 6">Belongs to the GMC oxidoreductase family.</text>
</comment>
<dbReference type="AlphaFoldDB" id="A0AAV8YSB0"/>
<dbReference type="Gene3D" id="3.50.50.60">
    <property type="entry name" value="FAD/NAD(P)-binding domain"/>
    <property type="match status" value="1"/>
</dbReference>
<evidence type="ECO:0000256" key="1">
    <source>
        <dbReference type="ARBA" id="ARBA00001974"/>
    </source>
</evidence>
<dbReference type="SUPFAM" id="SSF54373">
    <property type="entry name" value="FAD-linked reductases, C-terminal domain"/>
    <property type="match status" value="1"/>
</dbReference>
<dbReference type="PANTHER" id="PTHR11552:SF147">
    <property type="entry name" value="CHOLINE DEHYDROGENASE, MITOCHONDRIAL"/>
    <property type="match status" value="1"/>
</dbReference>